<evidence type="ECO:0000256" key="1">
    <source>
        <dbReference type="SAM" id="MobiDB-lite"/>
    </source>
</evidence>
<proteinExistence type="predicted"/>
<reference evidence="2" key="1">
    <citation type="submission" date="2022-02" db="EMBL/GenBank/DDBJ databases">
        <title>Halalkalibacter sp. nov. isolated from Lonar Lake, India.</title>
        <authorList>
            <person name="Joshi A."/>
            <person name="Thite S."/>
            <person name="Lodha T."/>
        </authorList>
    </citation>
    <scope>NUCLEOTIDE SEQUENCE</scope>
    <source>
        <strain evidence="2">MEB205</strain>
    </source>
</reference>
<dbReference type="AlphaFoldDB" id="A0A9X2CVT2"/>
<dbReference type="PROSITE" id="PS51257">
    <property type="entry name" value="PROKAR_LIPOPROTEIN"/>
    <property type="match status" value="1"/>
</dbReference>
<keyword evidence="3" id="KW-1185">Reference proteome</keyword>
<dbReference type="EMBL" id="JAKRYL010000021">
    <property type="protein sequence ID" value="MCL7748937.1"/>
    <property type="molecule type" value="Genomic_DNA"/>
</dbReference>
<comment type="caution">
    <text evidence="2">The sequence shown here is derived from an EMBL/GenBank/DDBJ whole genome shotgun (WGS) entry which is preliminary data.</text>
</comment>
<feature type="region of interest" description="Disordered" evidence="1">
    <location>
        <begin position="183"/>
        <end position="210"/>
    </location>
</feature>
<evidence type="ECO:0000313" key="3">
    <source>
        <dbReference type="Proteomes" id="UP001139150"/>
    </source>
</evidence>
<keyword evidence="2" id="KW-0449">Lipoprotein</keyword>
<protein>
    <submittedName>
        <fullName evidence="2">YhcN/YlaJ family sporulation lipoprotein</fullName>
    </submittedName>
</protein>
<sequence>MIKKSLLVGGLATMMLVTGCQMPEQGQTLQRTANYDSHQPNGGHYPINQLNETNDYNHFGYTRYERDLVMGNGRQPVIPVIDRGRLSDAVTRMVLTNDVVSEAGALVTDKYVLVAYDAQAHNREYVADQVKRSALSIVPRYYEVYISDNHDHFDEIERFQHLTSATADIERTLEQTIEEMKLESPQGEYNENTDDDMNIMQSKQRRLMDR</sequence>
<dbReference type="RefSeq" id="WP_250097821.1">
    <property type="nucleotide sequence ID" value="NZ_JAKRYL010000021.1"/>
</dbReference>
<name>A0A9X2CVT2_9BACI</name>
<dbReference type="Proteomes" id="UP001139150">
    <property type="component" value="Unassembled WGS sequence"/>
</dbReference>
<accession>A0A9X2CVT2</accession>
<dbReference type="InterPro" id="IPR019076">
    <property type="entry name" value="Spore_lipoprot_YhcN/YlaJ-like"/>
</dbReference>
<gene>
    <name evidence="2" type="ORF">MF646_17605</name>
</gene>
<evidence type="ECO:0000313" key="2">
    <source>
        <dbReference type="EMBL" id="MCL7748937.1"/>
    </source>
</evidence>
<dbReference type="Pfam" id="PF09580">
    <property type="entry name" value="Spore_YhcN_YlaJ"/>
    <property type="match status" value="1"/>
</dbReference>
<organism evidence="2 3">
    <name type="scientific">Halalkalibacter alkaliphilus</name>
    <dbReference type="NCBI Taxonomy" id="2917993"/>
    <lineage>
        <taxon>Bacteria</taxon>
        <taxon>Bacillati</taxon>
        <taxon>Bacillota</taxon>
        <taxon>Bacilli</taxon>
        <taxon>Bacillales</taxon>
        <taxon>Bacillaceae</taxon>
        <taxon>Halalkalibacter</taxon>
    </lineage>
</organism>